<proteinExistence type="predicted"/>
<dbReference type="EMBL" id="QEAM01000040">
    <property type="protein sequence ID" value="TPX49094.1"/>
    <property type="molecule type" value="Genomic_DNA"/>
</dbReference>
<sequence>MLPLLKERVVEVVGEEGKQAIEEIEAWVDVPLEDDSSSPPPPVQVFYKINRLLPAPYRWSIVPHTSFGDGYVTMSEECLFDLLFDISSLQNTEREAAGVDAKATRAALMKNPTKGRLLDEVFLLPPEMGAKSRYVLDKSQRRYVRTSSFKTNGLVLSLLWIDTTSKPSPADRKVEDTNNLPNIFSDKTLQSTHQDAWVFTTVGVNEYYTSKKGYLEHDERPTYLKPPSKDKNAPMKRKADEGGTSRGGPSKSRKTR</sequence>
<evidence type="ECO:0000256" key="1">
    <source>
        <dbReference type="SAM" id="MobiDB-lite"/>
    </source>
</evidence>
<evidence type="ECO:0000313" key="3">
    <source>
        <dbReference type="Proteomes" id="UP000320475"/>
    </source>
</evidence>
<name>A0A507DBX7_9FUNG</name>
<feature type="region of interest" description="Disordered" evidence="1">
    <location>
        <begin position="215"/>
        <end position="256"/>
    </location>
</feature>
<accession>A0A507DBX7</accession>
<dbReference type="VEuPathDB" id="FungiDB:SeMB42_g06022"/>
<feature type="compositionally biased region" description="Basic and acidic residues" evidence="1">
    <location>
        <begin position="215"/>
        <end position="243"/>
    </location>
</feature>
<reference evidence="2 3" key="1">
    <citation type="journal article" date="2019" name="Sci. Rep.">
        <title>Comparative genomics of chytrid fungi reveal insights into the obligate biotrophic and pathogenic lifestyle of Synchytrium endobioticum.</title>
        <authorList>
            <person name="van de Vossenberg B.T.L.H."/>
            <person name="Warris S."/>
            <person name="Nguyen H.D.T."/>
            <person name="van Gent-Pelzer M.P.E."/>
            <person name="Joly D.L."/>
            <person name="van de Geest H.C."/>
            <person name="Bonants P.J.M."/>
            <person name="Smith D.S."/>
            <person name="Levesque C.A."/>
            <person name="van der Lee T.A.J."/>
        </authorList>
    </citation>
    <scope>NUCLEOTIDE SEQUENCE [LARGE SCALE GENOMIC DNA]</scope>
    <source>
        <strain evidence="2 3">LEV6574</strain>
    </source>
</reference>
<dbReference type="Proteomes" id="UP000320475">
    <property type="component" value="Unassembled WGS sequence"/>
</dbReference>
<protein>
    <submittedName>
        <fullName evidence="2">Uncharacterized protein</fullName>
    </submittedName>
</protein>
<comment type="caution">
    <text evidence="2">The sequence shown here is derived from an EMBL/GenBank/DDBJ whole genome shotgun (WGS) entry which is preliminary data.</text>
</comment>
<gene>
    <name evidence="2" type="ORF">SeLEV6574_g01681</name>
</gene>
<organism evidence="2 3">
    <name type="scientific">Synchytrium endobioticum</name>
    <dbReference type="NCBI Taxonomy" id="286115"/>
    <lineage>
        <taxon>Eukaryota</taxon>
        <taxon>Fungi</taxon>
        <taxon>Fungi incertae sedis</taxon>
        <taxon>Chytridiomycota</taxon>
        <taxon>Chytridiomycota incertae sedis</taxon>
        <taxon>Chytridiomycetes</taxon>
        <taxon>Synchytriales</taxon>
        <taxon>Synchytriaceae</taxon>
        <taxon>Synchytrium</taxon>
    </lineage>
</organism>
<dbReference type="AlphaFoldDB" id="A0A507DBX7"/>
<evidence type="ECO:0000313" key="2">
    <source>
        <dbReference type="EMBL" id="TPX49094.1"/>
    </source>
</evidence>